<evidence type="ECO:0000313" key="1">
    <source>
        <dbReference type="EMBL" id="KFM77145.1"/>
    </source>
</evidence>
<dbReference type="STRING" id="407821.A0A087UIF6"/>
<dbReference type="EMBL" id="KK119952">
    <property type="protein sequence ID" value="KFM77145.1"/>
    <property type="molecule type" value="Genomic_DNA"/>
</dbReference>
<organism evidence="1 2">
    <name type="scientific">Stegodyphus mimosarum</name>
    <name type="common">African social velvet spider</name>
    <dbReference type="NCBI Taxonomy" id="407821"/>
    <lineage>
        <taxon>Eukaryota</taxon>
        <taxon>Metazoa</taxon>
        <taxon>Ecdysozoa</taxon>
        <taxon>Arthropoda</taxon>
        <taxon>Chelicerata</taxon>
        <taxon>Arachnida</taxon>
        <taxon>Araneae</taxon>
        <taxon>Araneomorphae</taxon>
        <taxon>Entelegynae</taxon>
        <taxon>Eresoidea</taxon>
        <taxon>Eresidae</taxon>
        <taxon>Stegodyphus</taxon>
    </lineage>
</organism>
<keyword evidence="2" id="KW-1185">Reference proteome</keyword>
<feature type="non-terminal residue" evidence="1">
    <location>
        <position position="52"/>
    </location>
</feature>
<name>A0A087UIF6_STEMI</name>
<proteinExistence type="predicted"/>
<evidence type="ECO:0000313" key="2">
    <source>
        <dbReference type="Proteomes" id="UP000054359"/>
    </source>
</evidence>
<reference evidence="1 2" key="1">
    <citation type="submission" date="2013-11" db="EMBL/GenBank/DDBJ databases">
        <title>Genome sequencing of Stegodyphus mimosarum.</title>
        <authorList>
            <person name="Bechsgaard J."/>
        </authorList>
    </citation>
    <scope>NUCLEOTIDE SEQUENCE [LARGE SCALE GENOMIC DNA]</scope>
</reference>
<dbReference type="OrthoDB" id="6434974at2759"/>
<accession>A0A087UIF6</accession>
<sequence length="52" mass="6204">MLVQNEKPENVPDCYQGKKRKAFMDLLLDMHISGQQLDEQDIREEVDTFMFE</sequence>
<protein>
    <submittedName>
        <fullName evidence="1">Cytochrome P450 4c3</fullName>
    </submittedName>
</protein>
<gene>
    <name evidence="1" type="ORF">X975_01490</name>
</gene>
<dbReference type="Proteomes" id="UP000054359">
    <property type="component" value="Unassembled WGS sequence"/>
</dbReference>
<dbReference type="AlphaFoldDB" id="A0A087UIF6"/>